<dbReference type="RefSeq" id="WP_261596993.1">
    <property type="nucleotide sequence ID" value="NZ_VHLL01000002.1"/>
</dbReference>
<sequence length="356" mass="38604">MTQFSPKNVALGSLVLGGAGILIATIGSFAGSEVIGGLGLALLLLCFCGLYVAYLLNVLRFWESGAELAAIAFWTIPSLVIAAVGSLPATNPARFMGECFGILIFSVIGILFWVWIKKLVKRHILKVDPIPKPDTPGYPPMILGMLALTLAMVFVAASVAAFVVMDPTLSPRETPSYTTASAAWSDYTYSTANSPTDTYAKHGISFSYPKGLWLYDDESETGWNTYDDGMVTVQDSGVHESIMATWWYSGTETPEISDALSTWINDLNKDPTFSNLAVGVKYTRALDTGHTVTYIPIMYDTVYEEISPDEVHIAGYLGGWYCDRTDRTILFALETQGGTDVADGMLAAFVASAWCH</sequence>
<gene>
    <name evidence="2" type="ORF">FKB36_05325</name>
</gene>
<dbReference type="EMBL" id="VHLL01000002">
    <property type="protein sequence ID" value="MCT8336929.1"/>
    <property type="molecule type" value="Genomic_DNA"/>
</dbReference>
<keyword evidence="1" id="KW-0472">Membrane</keyword>
<feature type="transmembrane region" description="Helical" evidence="1">
    <location>
        <begin position="9"/>
        <end position="29"/>
    </location>
</feature>
<accession>A0A9E5DDS6</accession>
<evidence type="ECO:0000313" key="3">
    <source>
        <dbReference type="Proteomes" id="UP001065682"/>
    </source>
</evidence>
<protein>
    <submittedName>
        <fullName evidence="2">Uncharacterized protein</fullName>
    </submittedName>
</protein>
<dbReference type="Proteomes" id="UP001065682">
    <property type="component" value="Unassembled WGS sequence"/>
</dbReference>
<organism evidence="2 3">
    <name type="scientific">Methanoculleus formosensis</name>
    <dbReference type="NCBI Taxonomy" id="2590886"/>
    <lineage>
        <taxon>Archaea</taxon>
        <taxon>Methanobacteriati</taxon>
        <taxon>Methanobacteriota</taxon>
        <taxon>Stenosarchaea group</taxon>
        <taxon>Methanomicrobia</taxon>
        <taxon>Methanomicrobiales</taxon>
        <taxon>Methanomicrobiaceae</taxon>
        <taxon>Methanoculleus</taxon>
    </lineage>
</organism>
<keyword evidence="3" id="KW-1185">Reference proteome</keyword>
<name>A0A9E5DDS6_9EURY</name>
<dbReference type="AlphaFoldDB" id="A0A9E5DDS6"/>
<comment type="caution">
    <text evidence="2">The sequence shown here is derived from an EMBL/GenBank/DDBJ whole genome shotgun (WGS) entry which is preliminary data.</text>
</comment>
<evidence type="ECO:0000313" key="2">
    <source>
        <dbReference type="EMBL" id="MCT8336929.1"/>
    </source>
</evidence>
<feature type="transmembrane region" description="Helical" evidence="1">
    <location>
        <begin position="95"/>
        <end position="116"/>
    </location>
</feature>
<proteinExistence type="predicted"/>
<feature type="transmembrane region" description="Helical" evidence="1">
    <location>
        <begin position="142"/>
        <end position="165"/>
    </location>
</feature>
<keyword evidence="1" id="KW-1133">Transmembrane helix</keyword>
<feature type="transmembrane region" description="Helical" evidence="1">
    <location>
        <begin position="68"/>
        <end position="89"/>
    </location>
</feature>
<reference evidence="2" key="1">
    <citation type="submission" date="2019-06" db="EMBL/GenBank/DDBJ databases">
        <title>Methanoculleus strain from Tamsui River, Taipei, Taiwan.</title>
        <authorList>
            <person name="You Y.-T."/>
            <person name="Chen S.-C."/>
            <person name="Lai S.-J."/>
            <person name="Lee Y.-C."/>
            <person name="Lai M.-C."/>
        </authorList>
    </citation>
    <scope>NUCLEOTIDE SEQUENCE</scope>
    <source>
        <strain evidence="2">Afa-1</strain>
    </source>
</reference>
<feature type="transmembrane region" description="Helical" evidence="1">
    <location>
        <begin position="35"/>
        <end position="56"/>
    </location>
</feature>
<evidence type="ECO:0000256" key="1">
    <source>
        <dbReference type="SAM" id="Phobius"/>
    </source>
</evidence>
<keyword evidence="1" id="KW-0812">Transmembrane</keyword>